<evidence type="ECO:0000313" key="6">
    <source>
        <dbReference type="Proteomes" id="UP000762676"/>
    </source>
</evidence>
<organism evidence="5 6">
    <name type="scientific">Elysia marginata</name>
    <dbReference type="NCBI Taxonomy" id="1093978"/>
    <lineage>
        <taxon>Eukaryota</taxon>
        <taxon>Metazoa</taxon>
        <taxon>Spiralia</taxon>
        <taxon>Lophotrochozoa</taxon>
        <taxon>Mollusca</taxon>
        <taxon>Gastropoda</taxon>
        <taxon>Heterobranchia</taxon>
        <taxon>Euthyneura</taxon>
        <taxon>Panpulmonata</taxon>
        <taxon>Sacoglossa</taxon>
        <taxon>Placobranchoidea</taxon>
        <taxon>Plakobranchidae</taxon>
        <taxon>Elysia</taxon>
    </lineage>
</organism>
<keyword evidence="2" id="KW-0378">Hydrolase</keyword>
<feature type="non-terminal residue" evidence="5">
    <location>
        <position position="1"/>
    </location>
</feature>
<comment type="caution">
    <text evidence="5">The sequence shown here is derived from an EMBL/GenBank/DDBJ whole genome shotgun (WGS) entry which is preliminary data.</text>
</comment>
<evidence type="ECO:0000256" key="2">
    <source>
        <dbReference type="ARBA" id="ARBA00022801"/>
    </source>
</evidence>
<dbReference type="Proteomes" id="UP000762676">
    <property type="component" value="Unassembled WGS sequence"/>
</dbReference>
<dbReference type="InterPro" id="IPR029000">
    <property type="entry name" value="Cyclophilin-like_dom_sf"/>
</dbReference>
<evidence type="ECO:0000313" key="5">
    <source>
        <dbReference type="EMBL" id="GFR99911.1"/>
    </source>
</evidence>
<evidence type="ECO:0000256" key="1">
    <source>
        <dbReference type="ARBA" id="ARBA00022741"/>
    </source>
</evidence>
<keyword evidence="3" id="KW-0067">ATP-binding</keyword>
<proteinExistence type="predicted"/>
<dbReference type="EMBL" id="BMAT01012825">
    <property type="protein sequence ID" value="GFR99911.1"/>
    <property type="molecule type" value="Genomic_DNA"/>
</dbReference>
<evidence type="ECO:0000256" key="3">
    <source>
        <dbReference type="ARBA" id="ARBA00022840"/>
    </source>
</evidence>
<evidence type="ECO:0000259" key="4">
    <source>
        <dbReference type="SMART" id="SM00797"/>
    </source>
</evidence>
<reference evidence="5 6" key="1">
    <citation type="journal article" date="2021" name="Elife">
        <title>Chloroplast acquisition without the gene transfer in kleptoplastic sea slugs, Plakobranchus ocellatus.</title>
        <authorList>
            <person name="Maeda T."/>
            <person name="Takahashi S."/>
            <person name="Yoshida T."/>
            <person name="Shimamura S."/>
            <person name="Takaki Y."/>
            <person name="Nagai Y."/>
            <person name="Toyoda A."/>
            <person name="Suzuki Y."/>
            <person name="Arimoto A."/>
            <person name="Ishii H."/>
            <person name="Satoh N."/>
            <person name="Nishiyama T."/>
            <person name="Hasebe M."/>
            <person name="Maruyama T."/>
            <person name="Minagawa J."/>
            <person name="Obokata J."/>
            <person name="Shigenobu S."/>
        </authorList>
    </citation>
    <scope>NUCLEOTIDE SEQUENCE [LARGE SCALE GENOMIC DNA]</scope>
</reference>
<dbReference type="SMART" id="SM00797">
    <property type="entry name" value="AHS2"/>
    <property type="match status" value="1"/>
</dbReference>
<sequence>PVPCYQLVAVQAGQMLKLGPIRQGCRGYLALKGGLHVDHIMQSASTYLRADQTERLTQGVTIGTVQVPHDGHPIILMADSQPTGGYPVMGQVISIDIPRLAQMKPGDKLRFEPIELADAQSLLRTQEQYLQRLSIAAAYKWKDILHA</sequence>
<dbReference type="PANTHER" id="PTHR43309">
    <property type="entry name" value="5-OXOPROLINASE SUBUNIT C"/>
    <property type="match status" value="1"/>
</dbReference>
<name>A0AAV4HPT3_9GAST</name>
<dbReference type="Pfam" id="PF02626">
    <property type="entry name" value="CT_A_B"/>
    <property type="match status" value="2"/>
</dbReference>
<feature type="domain" description="Carboxyltransferase" evidence="4">
    <location>
        <begin position="1"/>
        <end position="129"/>
    </location>
</feature>
<protein>
    <submittedName>
        <fullName evidence="5">KipI antagonist</fullName>
    </submittedName>
</protein>
<dbReference type="Gene3D" id="2.40.100.10">
    <property type="entry name" value="Cyclophilin-like"/>
    <property type="match status" value="1"/>
</dbReference>
<gene>
    <name evidence="5" type="ORF">ElyMa_006385200</name>
</gene>
<keyword evidence="6" id="KW-1185">Reference proteome</keyword>
<dbReference type="GO" id="GO:0016787">
    <property type="term" value="F:hydrolase activity"/>
    <property type="evidence" value="ECO:0007669"/>
    <property type="project" value="UniProtKB-KW"/>
</dbReference>
<dbReference type="InterPro" id="IPR003778">
    <property type="entry name" value="CT_A_B"/>
</dbReference>
<dbReference type="PANTHER" id="PTHR43309:SF5">
    <property type="entry name" value="5-OXOPROLINASE SUBUNIT C"/>
    <property type="match status" value="1"/>
</dbReference>
<dbReference type="AlphaFoldDB" id="A0AAV4HPT3"/>
<dbReference type="SUPFAM" id="SSF50891">
    <property type="entry name" value="Cyclophilin-like"/>
    <property type="match status" value="1"/>
</dbReference>
<accession>A0AAV4HPT3</accession>
<dbReference type="GO" id="GO:0005524">
    <property type="term" value="F:ATP binding"/>
    <property type="evidence" value="ECO:0007669"/>
    <property type="project" value="UniProtKB-KW"/>
</dbReference>
<keyword evidence="1" id="KW-0547">Nucleotide-binding</keyword>
<dbReference type="InterPro" id="IPR052708">
    <property type="entry name" value="PxpC"/>
</dbReference>